<comment type="caution">
    <text evidence="2">The sequence shown here is derived from an EMBL/GenBank/DDBJ whole genome shotgun (WGS) entry which is preliminary data.</text>
</comment>
<evidence type="ECO:0000256" key="1">
    <source>
        <dbReference type="SAM" id="Phobius"/>
    </source>
</evidence>
<dbReference type="AlphaFoldDB" id="A0AA91VBR0"/>
<feature type="transmembrane region" description="Helical" evidence="1">
    <location>
        <begin position="7"/>
        <end position="31"/>
    </location>
</feature>
<feature type="transmembrane region" description="Helical" evidence="1">
    <location>
        <begin position="37"/>
        <end position="64"/>
    </location>
</feature>
<evidence type="ECO:0000313" key="3">
    <source>
        <dbReference type="Proteomes" id="UP000221020"/>
    </source>
</evidence>
<keyword evidence="1" id="KW-0812">Transmembrane</keyword>
<sequence>MGKYRDFLLWGTLYVYIFLYLFVYLAFIFIIDMIHSFYNIVSVLAVSLPFILLLVMQWIILYFSVGDNKRKYKKRFKGITIFGAVLFSFCIVQLGVNEYNSKFHTDRWLKNEQKRVYMVDDLLAKHKLVRKSKEEMIQLLGNPTETRRLEETTQTLYYLGNERGFISIDSECLVLQFDHDDKVIEYTIQKD</sequence>
<reference evidence="2 3" key="1">
    <citation type="submission" date="2017-09" db="EMBL/GenBank/DDBJ databases">
        <title>Large-scale bioinformatics analysis of Bacillus genomes uncovers conserved roles of natural products in bacterial physiology.</title>
        <authorList>
            <consortium name="Agbiome Team Llc"/>
            <person name="Bleich R.M."/>
            <person name="Grubbs K.J."/>
            <person name="Santa Maria K.C."/>
            <person name="Allen S.E."/>
            <person name="Farag S."/>
            <person name="Shank E.A."/>
            <person name="Bowers A."/>
        </authorList>
    </citation>
    <scope>NUCLEOTIDE SEQUENCE [LARGE SCALE GENOMIC DNA]</scope>
    <source>
        <strain evidence="2 3">AFS092012</strain>
    </source>
</reference>
<keyword evidence="1" id="KW-1133">Transmembrane helix</keyword>
<feature type="transmembrane region" description="Helical" evidence="1">
    <location>
        <begin position="76"/>
        <end position="96"/>
    </location>
</feature>
<evidence type="ECO:0008006" key="4">
    <source>
        <dbReference type="Google" id="ProtNLM"/>
    </source>
</evidence>
<evidence type="ECO:0000313" key="2">
    <source>
        <dbReference type="EMBL" id="PED82109.1"/>
    </source>
</evidence>
<dbReference type="Proteomes" id="UP000221020">
    <property type="component" value="Unassembled WGS sequence"/>
</dbReference>
<accession>A0AA91VBR0</accession>
<protein>
    <recommendedName>
        <fullName evidence="4">Outer membrane protein assembly factor BamE</fullName>
    </recommendedName>
</protein>
<dbReference type="EMBL" id="NVOR01000045">
    <property type="protein sequence ID" value="PED82109.1"/>
    <property type="molecule type" value="Genomic_DNA"/>
</dbReference>
<dbReference type="RefSeq" id="WP_097897664.1">
    <property type="nucleotide sequence ID" value="NZ_NVOR01000045.1"/>
</dbReference>
<organism evidence="2 3">
    <name type="scientific">Bacillus pseudomycoides</name>
    <dbReference type="NCBI Taxonomy" id="64104"/>
    <lineage>
        <taxon>Bacteria</taxon>
        <taxon>Bacillati</taxon>
        <taxon>Bacillota</taxon>
        <taxon>Bacilli</taxon>
        <taxon>Bacillales</taxon>
        <taxon>Bacillaceae</taxon>
        <taxon>Bacillus</taxon>
        <taxon>Bacillus cereus group</taxon>
    </lineage>
</organism>
<gene>
    <name evidence="2" type="ORF">CON65_13895</name>
</gene>
<proteinExistence type="predicted"/>
<keyword evidence="1" id="KW-0472">Membrane</keyword>
<name>A0AA91VBR0_9BACI</name>